<accession>A0A381PI71</accession>
<organism evidence="1">
    <name type="scientific">marine metagenome</name>
    <dbReference type="NCBI Taxonomy" id="408172"/>
    <lineage>
        <taxon>unclassified sequences</taxon>
        <taxon>metagenomes</taxon>
        <taxon>ecological metagenomes</taxon>
    </lineage>
</organism>
<reference evidence="1" key="1">
    <citation type="submission" date="2018-05" db="EMBL/GenBank/DDBJ databases">
        <authorList>
            <person name="Lanie J.A."/>
            <person name="Ng W.-L."/>
            <person name="Kazmierczak K.M."/>
            <person name="Andrzejewski T.M."/>
            <person name="Davidsen T.M."/>
            <person name="Wayne K.J."/>
            <person name="Tettelin H."/>
            <person name="Glass J.I."/>
            <person name="Rusch D."/>
            <person name="Podicherti R."/>
            <person name="Tsui H.-C.T."/>
            <person name="Winkler M.E."/>
        </authorList>
    </citation>
    <scope>NUCLEOTIDE SEQUENCE</scope>
</reference>
<evidence type="ECO:0000313" key="1">
    <source>
        <dbReference type="EMBL" id="SUZ65143.1"/>
    </source>
</evidence>
<dbReference type="AlphaFoldDB" id="A0A381PI71"/>
<sequence length="35" mass="3940">MVSAIRIHDSTARSLLKRSEISQFYLEASGRSMPT</sequence>
<gene>
    <name evidence="1" type="ORF">METZ01_LOCUS17997</name>
</gene>
<name>A0A381PI71_9ZZZZ</name>
<protein>
    <submittedName>
        <fullName evidence="1">Uncharacterized protein</fullName>
    </submittedName>
</protein>
<proteinExistence type="predicted"/>
<dbReference type="EMBL" id="UINC01000951">
    <property type="protein sequence ID" value="SUZ65143.1"/>
    <property type="molecule type" value="Genomic_DNA"/>
</dbReference>